<name>A0A1Y2C8I0_9FUNG</name>
<feature type="transmembrane region" description="Helical" evidence="5">
    <location>
        <begin position="199"/>
        <end position="219"/>
    </location>
</feature>
<keyword evidence="7" id="KW-1185">Reference proteome</keyword>
<dbReference type="Proteomes" id="UP000193642">
    <property type="component" value="Unassembled WGS sequence"/>
</dbReference>
<comment type="function">
    <text evidence="5">Involved in the import of GDP-mannose from the cytoplasm into the Golgi lumen.</text>
</comment>
<feature type="transmembrane region" description="Helical" evidence="5">
    <location>
        <begin position="359"/>
        <end position="376"/>
    </location>
</feature>
<evidence type="ECO:0000256" key="1">
    <source>
        <dbReference type="ARBA" id="ARBA00004141"/>
    </source>
</evidence>
<feature type="transmembrane region" description="Helical" evidence="5">
    <location>
        <begin position="79"/>
        <end position="97"/>
    </location>
</feature>
<dbReference type="EMBL" id="MCGO01000025">
    <property type="protein sequence ID" value="ORY43338.1"/>
    <property type="molecule type" value="Genomic_DNA"/>
</dbReference>
<keyword evidence="5" id="KW-0813">Transport</keyword>
<accession>A0A1Y2C8I0</accession>
<feature type="transmembrane region" description="Helical" evidence="5">
    <location>
        <begin position="337"/>
        <end position="353"/>
    </location>
</feature>
<evidence type="ECO:0000313" key="6">
    <source>
        <dbReference type="EMBL" id="ORY43338.1"/>
    </source>
</evidence>
<comment type="similarity">
    <text evidence="5">Belongs to the TPT transporter family. SLC35D subfamily.</text>
</comment>
<feature type="transmembrane region" description="Helical" evidence="5">
    <location>
        <begin position="132"/>
        <end position="154"/>
    </location>
</feature>
<feature type="transmembrane region" description="Helical" evidence="5">
    <location>
        <begin position="109"/>
        <end position="126"/>
    </location>
</feature>
<evidence type="ECO:0000256" key="4">
    <source>
        <dbReference type="ARBA" id="ARBA00023136"/>
    </source>
</evidence>
<keyword evidence="5" id="KW-0762">Sugar transport</keyword>
<evidence type="ECO:0000256" key="3">
    <source>
        <dbReference type="ARBA" id="ARBA00022989"/>
    </source>
</evidence>
<dbReference type="GO" id="GO:0005789">
    <property type="term" value="C:endoplasmic reticulum membrane"/>
    <property type="evidence" value="ECO:0007669"/>
    <property type="project" value="UniProtKB-SubCell"/>
</dbReference>
<dbReference type="OrthoDB" id="5547497at2759"/>
<feature type="transmembrane region" description="Helical" evidence="5">
    <location>
        <begin position="161"/>
        <end position="179"/>
    </location>
</feature>
<evidence type="ECO:0000256" key="5">
    <source>
        <dbReference type="RuleBase" id="RU367097"/>
    </source>
</evidence>
<organism evidence="6 7">
    <name type="scientific">Rhizoclosmatium globosum</name>
    <dbReference type="NCBI Taxonomy" id="329046"/>
    <lineage>
        <taxon>Eukaryota</taxon>
        <taxon>Fungi</taxon>
        <taxon>Fungi incertae sedis</taxon>
        <taxon>Chytridiomycota</taxon>
        <taxon>Chytridiomycota incertae sedis</taxon>
        <taxon>Chytridiomycetes</taxon>
        <taxon>Chytridiales</taxon>
        <taxon>Chytriomycetaceae</taxon>
        <taxon>Rhizoclosmatium</taxon>
    </lineage>
</organism>
<comment type="caution">
    <text evidence="6">The sequence shown here is derived from an EMBL/GenBank/DDBJ whole genome shotgun (WGS) entry which is preliminary data.</text>
</comment>
<sequence>MATVPKTDLTSISSTTLAEKEAELKKATSGRESEKLLTTGTLIAIIGSIGCSVSLVMVNKLVLNNGFDFSSSLTVFHQLTGYLYSSSLIYFKVIPPLPEPLPEYAFSRYYIAGLYSAGIVLMNQSLSMNPVAFYQVLKMACIPAIAILQYFLYAKKTPRKTAISLGVILLGVFFATFTPGGSSASSKAAKASETTGPDWFSGLITLVVSVGAIVTTVLGQMEMNASPDLKRLNSLQSMNAMSLISFFVCLAAAVVIDMKVGPEDFARLALSLIGLNNVGFVEQLKVIIDKFGYFWYILTNEAPFGWILASCALAIGVNVFGMSLIKGTSAMTYQVVGHLKTVLTLAIGAIMFGRGGLEGFKGVGVVIAFIGIVMYSRDKM</sequence>
<comment type="subunit">
    <text evidence="5">Homooligomer.</text>
</comment>
<keyword evidence="5" id="KW-0968">Cytoplasmic vesicle</keyword>
<gene>
    <name evidence="6" type="ORF">BCR33DRAFT_258270</name>
</gene>
<keyword evidence="2 5" id="KW-0812">Transmembrane</keyword>
<reference evidence="6 7" key="1">
    <citation type="submission" date="2016-07" db="EMBL/GenBank/DDBJ databases">
        <title>Pervasive Adenine N6-methylation of Active Genes in Fungi.</title>
        <authorList>
            <consortium name="DOE Joint Genome Institute"/>
            <person name="Mondo S.J."/>
            <person name="Dannebaum R.O."/>
            <person name="Kuo R.C."/>
            <person name="Labutti K."/>
            <person name="Haridas S."/>
            <person name="Kuo A."/>
            <person name="Salamov A."/>
            <person name="Ahrendt S.R."/>
            <person name="Lipzen A."/>
            <person name="Sullivan W."/>
            <person name="Andreopoulos W.B."/>
            <person name="Clum A."/>
            <person name="Lindquist E."/>
            <person name="Daum C."/>
            <person name="Ramamoorthy G.K."/>
            <person name="Gryganskyi A."/>
            <person name="Culley D."/>
            <person name="Magnuson J.K."/>
            <person name="James T.Y."/>
            <person name="O'Malley M.A."/>
            <person name="Stajich J.E."/>
            <person name="Spatafora J.W."/>
            <person name="Visel A."/>
            <person name="Grigoriev I.V."/>
        </authorList>
    </citation>
    <scope>NUCLEOTIDE SEQUENCE [LARGE SCALE GENOMIC DNA]</scope>
    <source>
        <strain evidence="6 7">JEL800</strain>
    </source>
</reference>
<evidence type="ECO:0000313" key="7">
    <source>
        <dbReference type="Proteomes" id="UP000193642"/>
    </source>
</evidence>
<comment type="subcellular location">
    <subcellularLocation>
        <location evidence="5">Golgi apparatus membrane</location>
        <topology evidence="5">Multi-pass membrane protein</topology>
    </subcellularLocation>
    <subcellularLocation>
        <location evidence="5">Cytoplasmic vesicle membrane</location>
        <topology evidence="5">Multi-pass membrane protein</topology>
    </subcellularLocation>
    <subcellularLocation>
        <location evidence="5">Endoplasmic reticulum membrane</location>
        <topology evidence="5">Multi-pass membrane protein</topology>
    </subcellularLocation>
    <subcellularLocation>
        <location evidence="1">Membrane</location>
        <topology evidence="1">Multi-pass membrane protein</topology>
    </subcellularLocation>
</comment>
<dbReference type="GO" id="GO:0000139">
    <property type="term" value="C:Golgi membrane"/>
    <property type="evidence" value="ECO:0007669"/>
    <property type="project" value="UniProtKB-SubCell"/>
</dbReference>
<protein>
    <recommendedName>
        <fullName evidence="5">GDP-mannose transporter</fullName>
        <shortName evidence="5">GMT</shortName>
    </recommendedName>
</protein>
<feature type="transmembrane region" description="Helical" evidence="5">
    <location>
        <begin position="240"/>
        <end position="258"/>
    </location>
</feature>
<dbReference type="PANTHER" id="PTHR11132">
    <property type="entry name" value="SOLUTE CARRIER FAMILY 35"/>
    <property type="match status" value="1"/>
</dbReference>
<keyword evidence="4 5" id="KW-0472">Membrane</keyword>
<keyword evidence="5" id="KW-0333">Golgi apparatus</keyword>
<feature type="transmembrane region" description="Helical" evidence="5">
    <location>
        <begin position="304"/>
        <end position="325"/>
    </location>
</feature>
<keyword evidence="3 5" id="KW-1133">Transmembrane helix</keyword>
<dbReference type="InterPro" id="IPR050186">
    <property type="entry name" value="TPT_transporter"/>
</dbReference>
<dbReference type="GO" id="GO:0030659">
    <property type="term" value="C:cytoplasmic vesicle membrane"/>
    <property type="evidence" value="ECO:0007669"/>
    <property type="project" value="UniProtKB-SubCell"/>
</dbReference>
<feature type="transmembrane region" description="Helical" evidence="5">
    <location>
        <begin position="36"/>
        <end position="59"/>
    </location>
</feature>
<evidence type="ECO:0000256" key="2">
    <source>
        <dbReference type="ARBA" id="ARBA00022692"/>
    </source>
</evidence>
<dbReference type="AlphaFoldDB" id="A0A1Y2C8I0"/>
<keyword evidence="5" id="KW-0256">Endoplasmic reticulum</keyword>
<proteinExistence type="inferred from homology"/>